<organism evidence="2 3">
    <name type="scientific">Mucilaginibacter humi</name>
    <dbReference type="NCBI Taxonomy" id="2732510"/>
    <lineage>
        <taxon>Bacteria</taxon>
        <taxon>Pseudomonadati</taxon>
        <taxon>Bacteroidota</taxon>
        <taxon>Sphingobacteriia</taxon>
        <taxon>Sphingobacteriales</taxon>
        <taxon>Sphingobacteriaceae</taxon>
        <taxon>Mucilaginibacter</taxon>
    </lineage>
</organism>
<dbReference type="SUPFAM" id="SSF52540">
    <property type="entry name" value="P-loop containing nucleoside triphosphate hydrolases"/>
    <property type="match status" value="2"/>
</dbReference>
<evidence type="ECO:0000259" key="1">
    <source>
        <dbReference type="Pfam" id="PF05970"/>
    </source>
</evidence>
<name>A0ABX1W3Z0_9SPHI</name>
<dbReference type="RefSeq" id="WP_175269394.1">
    <property type="nucleotide sequence ID" value="NZ_JABFCR010000017.1"/>
</dbReference>
<reference evidence="2 3" key="1">
    <citation type="submission" date="2020-05" db="EMBL/GenBank/DDBJ databases">
        <authorList>
            <person name="Khan S.A."/>
            <person name="Jeon C.O."/>
            <person name="Chun B.H."/>
        </authorList>
    </citation>
    <scope>NUCLEOTIDE SEQUENCE [LARGE SCALE GENOMIC DNA]</scope>
    <source>
        <strain evidence="2 3">S1162</strain>
    </source>
</reference>
<gene>
    <name evidence="2" type="ORF">HK413_05295</name>
</gene>
<accession>A0ABX1W3Z0</accession>
<evidence type="ECO:0000313" key="3">
    <source>
        <dbReference type="Proteomes" id="UP000566071"/>
    </source>
</evidence>
<protein>
    <submittedName>
        <fullName evidence="2">AAA family ATPase</fullName>
    </submittedName>
</protein>
<sequence>MNRELQLADDYIHRTNRIVFLTGKAGTGKTTFLRDLRQNSLKKLAVVAPTGVAAINAGGMTINSFFQLPFGPLLPNSSEKPDSHFSLEKRELLQALELLIIDEISMVRPDTLDRIDLLLRNIKQTEYPFGGVQLLLIGDLSQLSPIIRDEDWSLLRNFYSTPYFFSSLALVKSGYVRIELTEVFRQTDPVFVDLLNQVRQQQISDDALAKLNRQYNPTPKDANDHIVLTTHNRIVQEINGSRLTELKGDLFEYKATIRGEFPPDSHPTDINLQLKVGAQVMFIKNDNSLEKLYFNGKIGHVVRLTPDTVFVQCGTEEKELIVQASEWSNIKYKLEDEKIGESHGW</sequence>
<dbReference type="InterPro" id="IPR010285">
    <property type="entry name" value="DNA_helicase_pif1-like_DEAD"/>
</dbReference>
<dbReference type="PANTHER" id="PTHR47642">
    <property type="entry name" value="ATP-DEPENDENT DNA HELICASE"/>
    <property type="match status" value="1"/>
</dbReference>
<dbReference type="Gene3D" id="2.30.30.940">
    <property type="match status" value="1"/>
</dbReference>
<dbReference type="InterPro" id="IPR051055">
    <property type="entry name" value="PIF1_helicase"/>
</dbReference>
<keyword evidence="3" id="KW-1185">Reference proteome</keyword>
<feature type="domain" description="DNA helicase Pif1-like DEAD-box helicase" evidence="1">
    <location>
        <begin position="11"/>
        <end position="188"/>
    </location>
</feature>
<dbReference type="Pfam" id="PF05970">
    <property type="entry name" value="PIF1"/>
    <property type="match status" value="1"/>
</dbReference>
<dbReference type="EMBL" id="JABFCR010000017">
    <property type="protein sequence ID" value="NNU33710.1"/>
    <property type="molecule type" value="Genomic_DNA"/>
</dbReference>
<dbReference type="Gene3D" id="3.40.50.300">
    <property type="entry name" value="P-loop containing nucleotide triphosphate hydrolases"/>
    <property type="match status" value="1"/>
</dbReference>
<evidence type="ECO:0000313" key="2">
    <source>
        <dbReference type="EMBL" id="NNU33710.1"/>
    </source>
</evidence>
<dbReference type="PANTHER" id="PTHR47642:SF5">
    <property type="entry name" value="ATP-DEPENDENT DNA HELICASE"/>
    <property type="match status" value="1"/>
</dbReference>
<comment type="caution">
    <text evidence="2">The sequence shown here is derived from an EMBL/GenBank/DDBJ whole genome shotgun (WGS) entry which is preliminary data.</text>
</comment>
<proteinExistence type="predicted"/>
<dbReference type="Proteomes" id="UP000566071">
    <property type="component" value="Unassembled WGS sequence"/>
</dbReference>
<dbReference type="InterPro" id="IPR027417">
    <property type="entry name" value="P-loop_NTPase"/>
</dbReference>